<reference evidence="1 2" key="2">
    <citation type="submission" date="2018-08" db="EMBL/GenBank/DDBJ databases">
        <authorList>
            <person name="Laetsch R D."/>
            <person name="Stevens L."/>
            <person name="Kumar S."/>
            <person name="Blaxter L. M."/>
        </authorList>
    </citation>
    <scope>NUCLEOTIDE SEQUENCE [LARGE SCALE GENOMIC DNA]</scope>
</reference>
<proteinExistence type="predicted"/>
<accession>A0A182E2I2</accession>
<sequence>MIIECVAANRYTGCVSPSSAPATGAAGSTCDTGIFSVSFFSSSWIRSRLNLAPTVPKFISGMATKREEKLLPYACSRQTIA</sequence>
<dbReference type="Proteomes" id="UP000271087">
    <property type="component" value="Unassembled WGS sequence"/>
</dbReference>
<evidence type="ECO:0000313" key="2">
    <source>
        <dbReference type="Proteomes" id="UP000271087"/>
    </source>
</evidence>
<dbReference type="EMBL" id="UYRW01000322">
    <property type="protein sequence ID" value="VDK65728.1"/>
    <property type="molecule type" value="Genomic_DNA"/>
</dbReference>
<evidence type="ECO:0000313" key="3">
    <source>
        <dbReference type="WBParaSite" id="nOo.2.0.1.t02183-RA"/>
    </source>
</evidence>
<dbReference type="WBParaSite" id="nOo.2.0.1.t02183-RA">
    <property type="protein sequence ID" value="nOo.2.0.1.t02183-RA"/>
    <property type="gene ID" value="nOo.2.0.1.g02183"/>
</dbReference>
<protein>
    <submittedName>
        <fullName evidence="1 3">Uncharacterized protein</fullName>
    </submittedName>
</protein>
<name>A0A182E2I2_ONCOC</name>
<keyword evidence="2" id="KW-1185">Reference proteome</keyword>
<organism evidence="3">
    <name type="scientific">Onchocerca ochengi</name>
    <name type="common">Filarial nematode worm</name>
    <dbReference type="NCBI Taxonomy" id="42157"/>
    <lineage>
        <taxon>Eukaryota</taxon>
        <taxon>Metazoa</taxon>
        <taxon>Ecdysozoa</taxon>
        <taxon>Nematoda</taxon>
        <taxon>Chromadorea</taxon>
        <taxon>Rhabditida</taxon>
        <taxon>Spirurina</taxon>
        <taxon>Spiruromorpha</taxon>
        <taxon>Filarioidea</taxon>
        <taxon>Onchocercidae</taxon>
        <taxon>Onchocerca</taxon>
    </lineage>
</organism>
<dbReference type="AlphaFoldDB" id="A0A182E2I2"/>
<reference evidence="3" key="1">
    <citation type="submission" date="2016-06" db="UniProtKB">
        <authorList>
            <consortium name="WormBaseParasite"/>
        </authorList>
    </citation>
    <scope>IDENTIFICATION</scope>
</reference>
<evidence type="ECO:0000313" key="1">
    <source>
        <dbReference type="EMBL" id="VDK65728.1"/>
    </source>
</evidence>
<gene>
    <name evidence="1" type="ORF">NOO_LOCUS2183</name>
</gene>